<evidence type="ECO:0000256" key="1">
    <source>
        <dbReference type="SAM" id="SignalP"/>
    </source>
</evidence>
<gene>
    <name evidence="2" type="ORF">TWF718_007290</name>
</gene>
<feature type="signal peptide" evidence="1">
    <location>
        <begin position="1"/>
        <end position="21"/>
    </location>
</feature>
<dbReference type="Proteomes" id="UP001313282">
    <property type="component" value="Unassembled WGS sequence"/>
</dbReference>
<proteinExistence type="predicted"/>
<comment type="caution">
    <text evidence="2">The sequence shown here is derived from an EMBL/GenBank/DDBJ whole genome shotgun (WGS) entry which is preliminary data.</text>
</comment>
<dbReference type="AlphaFoldDB" id="A0AAN8RNG8"/>
<accession>A0AAN8RNG8</accession>
<protein>
    <submittedName>
        <fullName evidence="2">Uncharacterized protein</fullName>
    </submittedName>
</protein>
<evidence type="ECO:0000313" key="3">
    <source>
        <dbReference type="Proteomes" id="UP001313282"/>
    </source>
</evidence>
<evidence type="ECO:0000313" key="2">
    <source>
        <dbReference type="EMBL" id="KAK6345373.1"/>
    </source>
</evidence>
<sequence>MHLSSIFVGVVGLASISFAAATPMPTPEPEPASPTRGCTYTQYSTIPLGLDNKAVSYIYKFANGQKGPESTKTQLIDCKGCTAVLTTYLYRMRNGVLTSYT</sequence>
<keyword evidence="3" id="KW-1185">Reference proteome</keyword>
<reference evidence="2 3" key="1">
    <citation type="submission" date="2019-10" db="EMBL/GenBank/DDBJ databases">
        <authorList>
            <person name="Palmer J.M."/>
        </authorList>
    </citation>
    <scope>NUCLEOTIDE SEQUENCE [LARGE SCALE GENOMIC DNA]</scope>
    <source>
        <strain evidence="2 3">TWF718</strain>
    </source>
</reference>
<feature type="chain" id="PRO_5043052926" evidence="1">
    <location>
        <begin position="22"/>
        <end position="101"/>
    </location>
</feature>
<keyword evidence="1" id="KW-0732">Signal</keyword>
<organism evidence="2 3">
    <name type="scientific">Orbilia javanica</name>
    <dbReference type="NCBI Taxonomy" id="47235"/>
    <lineage>
        <taxon>Eukaryota</taxon>
        <taxon>Fungi</taxon>
        <taxon>Dikarya</taxon>
        <taxon>Ascomycota</taxon>
        <taxon>Pezizomycotina</taxon>
        <taxon>Orbiliomycetes</taxon>
        <taxon>Orbiliales</taxon>
        <taxon>Orbiliaceae</taxon>
        <taxon>Orbilia</taxon>
    </lineage>
</organism>
<name>A0AAN8RNG8_9PEZI</name>
<dbReference type="EMBL" id="JAVHNR010000004">
    <property type="protein sequence ID" value="KAK6345373.1"/>
    <property type="molecule type" value="Genomic_DNA"/>
</dbReference>